<evidence type="ECO:0000313" key="1">
    <source>
        <dbReference type="EMBL" id="CAL5218869.1"/>
    </source>
</evidence>
<name>A0ABP1FK59_9CHLO</name>
<organism evidence="1 2">
    <name type="scientific">Coccomyxa viridis</name>
    <dbReference type="NCBI Taxonomy" id="1274662"/>
    <lineage>
        <taxon>Eukaryota</taxon>
        <taxon>Viridiplantae</taxon>
        <taxon>Chlorophyta</taxon>
        <taxon>core chlorophytes</taxon>
        <taxon>Trebouxiophyceae</taxon>
        <taxon>Trebouxiophyceae incertae sedis</taxon>
        <taxon>Coccomyxaceae</taxon>
        <taxon>Coccomyxa</taxon>
    </lineage>
</organism>
<gene>
    <name evidence="1" type="primary">g602</name>
    <name evidence="1" type="ORF">VP750_LOCUS528</name>
</gene>
<proteinExistence type="predicted"/>
<keyword evidence="2" id="KW-1185">Reference proteome</keyword>
<dbReference type="Gene3D" id="3.40.50.150">
    <property type="entry name" value="Vaccinia Virus protein VP39"/>
    <property type="match status" value="1"/>
</dbReference>
<dbReference type="EMBL" id="CAXHTA020000001">
    <property type="protein sequence ID" value="CAL5218869.1"/>
    <property type="molecule type" value="Genomic_DNA"/>
</dbReference>
<evidence type="ECO:0000313" key="2">
    <source>
        <dbReference type="Proteomes" id="UP001497392"/>
    </source>
</evidence>
<sequence>MGNQGRSWGRDAGATVFKEDSSCGNGTVTVTAHAASCPLPQTDSRRVQEWRTMRFNEVTRQSVAKVWRAQLPDGTASLEMQPDCLAMEYLKTMASAAAAVMGQSQNKPLRRQCLTAAESTEFRPCAVCIGIGGGSLPLFLAHHFPGMLVQAVDLDPVVVAAASQAMGFPLDRPGLEVHEADGIAYLSSRLNDIQSRVAAYIDFLFLDVFDGDDLIPDGFTQEGGPFVQSLADALHPQHGTIIVNMHCGPRPRLGENLLRQLRGLPPLTFDESSPEAVEVIRYAKVLKRALLDDVTNIALSSGAAFVIGADKQFNAAVVVSRGLELSGSYQSGMAELALAADTIGRKASFCFEAGERASRGLLPI</sequence>
<accession>A0ABP1FK59</accession>
<dbReference type="Proteomes" id="UP001497392">
    <property type="component" value="Unassembled WGS sequence"/>
</dbReference>
<protein>
    <submittedName>
        <fullName evidence="1">G602 protein</fullName>
    </submittedName>
</protein>
<comment type="caution">
    <text evidence="1">The sequence shown here is derived from an EMBL/GenBank/DDBJ whole genome shotgun (WGS) entry which is preliminary data.</text>
</comment>
<dbReference type="SUPFAM" id="SSF53335">
    <property type="entry name" value="S-adenosyl-L-methionine-dependent methyltransferases"/>
    <property type="match status" value="1"/>
</dbReference>
<dbReference type="InterPro" id="IPR029063">
    <property type="entry name" value="SAM-dependent_MTases_sf"/>
</dbReference>
<reference evidence="1 2" key="1">
    <citation type="submission" date="2024-06" db="EMBL/GenBank/DDBJ databases">
        <authorList>
            <person name="Kraege A."/>
            <person name="Thomma B."/>
        </authorList>
    </citation>
    <scope>NUCLEOTIDE SEQUENCE [LARGE SCALE GENOMIC DNA]</scope>
</reference>